<dbReference type="EMBL" id="LR796352">
    <property type="protein sequence ID" value="CAB4138892.1"/>
    <property type="molecule type" value="Genomic_DNA"/>
</dbReference>
<reference evidence="1" key="1">
    <citation type="submission" date="2020-04" db="EMBL/GenBank/DDBJ databases">
        <authorList>
            <person name="Chiriac C."/>
            <person name="Salcher M."/>
            <person name="Ghai R."/>
            <person name="Kavagutti S V."/>
        </authorList>
    </citation>
    <scope>NUCLEOTIDE SEQUENCE</scope>
</reference>
<evidence type="ECO:0000313" key="1">
    <source>
        <dbReference type="EMBL" id="CAB4138892.1"/>
    </source>
</evidence>
<sequence>MTASLSVNPMILTSDDTQYIRINGRLVVLGFDWPPIPLPYGPHFYAYFEDEVELGGYGYGPTPERALEDLMENLEYCLGETYGSQRL</sequence>
<accession>A0A6J5LYF4</accession>
<gene>
    <name evidence="1" type="ORF">UFOVP346_2</name>
</gene>
<organism evidence="1">
    <name type="scientific">uncultured Caudovirales phage</name>
    <dbReference type="NCBI Taxonomy" id="2100421"/>
    <lineage>
        <taxon>Viruses</taxon>
        <taxon>Duplodnaviria</taxon>
        <taxon>Heunggongvirae</taxon>
        <taxon>Uroviricota</taxon>
        <taxon>Caudoviricetes</taxon>
        <taxon>Peduoviridae</taxon>
        <taxon>Maltschvirus</taxon>
        <taxon>Maltschvirus maltsch</taxon>
    </lineage>
</organism>
<protein>
    <submittedName>
        <fullName evidence="1">Uncharacterized protein</fullName>
    </submittedName>
</protein>
<proteinExistence type="predicted"/>
<name>A0A6J5LYF4_9CAUD</name>